<evidence type="ECO:0000313" key="1">
    <source>
        <dbReference type="EMBL" id="MPC49797.1"/>
    </source>
</evidence>
<evidence type="ECO:0000313" key="2">
    <source>
        <dbReference type="Proteomes" id="UP000324222"/>
    </source>
</evidence>
<sequence length="88" mass="9428">MQAAVLEGVGQVGGMSQRAGLDAGSCRTVMVLLPRLLLPCVPRGCDRQCKVRRQVCGFSGPCVPRTMCRARQVRTAQSRCQPLSPAVT</sequence>
<dbReference type="Proteomes" id="UP000324222">
    <property type="component" value="Unassembled WGS sequence"/>
</dbReference>
<protein>
    <submittedName>
        <fullName evidence="1">Uncharacterized protein</fullName>
    </submittedName>
</protein>
<comment type="caution">
    <text evidence="1">The sequence shown here is derived from an EMBL/GenBank/DDBJ whole genome shotgun (WGS) entry which is preliminary data.</text>
</comment>
<dbReference type="AlphaFoldDB" id="A0A5B7FWJ6"/>
<reference evidence="1 2" key="1">
    <citation type="submission" date="2019-05" db="EMBL/GenBank/DDBJ databases">
        <title>Another draft genome of Portunus trituberculatus and its Hox gene families provides insights of decapod evolution.</title>
        <authorList>
            <person name="Jeong J.-H."/>
            <person name="Song I."/>
            <person name="Kim S."/>
            <person name="Choi T."/>
            <person name="Kim D."/>
            <person name="Ryu S."/>
            <person name="Kim W."/>
        </authorList>
    </citation>
    <scope>NUCLEOTIDE SEQUENCE [LARGE SCALE GENOMIC DNA]</scope>
    <source>
        <tissue evidence="1">Muscle</tissue>
    </source>
</reference>
<accession>A0A5B7FWJ6</accession>
<gene>
    <name evidence="1" type="ORF">E2C01_043611</name>
</gene>
<dbReference type="EMBL" id="VSRR010009099">
    <property type="protein sequence ID" value="MPC49797.1"/>
    <property type="molecule type" value="Genomic_DNA"/>
</dbReference>
<proteinExistence type="predicted"/>
<organism evidence="1 2">
    <name type="scientific">Portunus trituberculatus</name>
    <name type="common">Swimming crab</name>
    <name type="synonym">Neptunus trituberculatus</name>
    <dbReference type="NCBI Taxonomy" id="210409"/>
    <lineage>
        <taxon>Eukaryota</taxon>
        <taxon>Metazoa</taxon>
        <taxon>Ecdysozoa</taxon>
        <taxon>Arthropoda</taxon>
        <taxon>Crustacea</taxon>
        <taxon>Multicrustacea</taxon>
        <taxon>Malacostraca</taxon>
        <taxon>Eumalacostraca</taxon>
        <taxon>Eucarida</taxon>
        <taxon>Decapoda</taxon>
        <taxon>Pleocyemata</taxon>
        <taxon>Brachyura</taxon>
        <taxon>Eubrachyura</taxon>
        <taxon>Portunoidea</taxon>
        <taxon>Portunidae</taxon>
        <taxon>Portuninae</taxon>
        <taxon>Portunus</taxon>
    </lineage>
</organism>
<keyword evidence="2" id="KW-1185">Reference proteome</keyword>
<name>A0A5B7FWJ6_PORTR</name>